<gene>
    <name evidence="14" type="ORF">ETP43_11295</name>
</gene>
<proteinExistence type="predicted"/>
<dbReference type="InterPro" id="IPR019931">
    <property type="entry name" value="LPXTG_anchor"/>
</dbReference>
<dbReference type="Proteomes" id="UP000290106">
    <property type="component" value="Unassembled WGS sequence"/>
</dbReference>
<keyword evidence="15" id="KW-1185">Reference proteome</keyword>
<feature type="chain" id="PRO_5020406485" description="Gram-positive cocci surface proteins LPxTG domain-containing protein" evidence="12">
    <location>
        <begin position="32"/>
        <end position="2986"/>
    </location>
</feature>
<evidence type="ECO:0000256" key="9">
    <source>
        <dbReference type="SAM" id="Coils"/>
    </source>
</evidence>
<dbReference type="EMBL" id="SDKC01000001">
    <property type="protein sequence ID" value="RXS75739.1"/>
    <property type="molecule type" value="Genomic_DNA"/>
</dbReference>
<evidence type="ECO:0000256" key="8">
    <source>
        <dbReference type="ARBA" id="ARBA00023326"/>
    </source>
</evidence>
<feature type="region of interest" description="Disordered" evidence="10">
    <location>
        <begin position="2933"/>
        <end position="2952"/>
    </location>
</feature>
<dbReference type="Pfam" id="PF03442">
    <property type="entry name" value="CBM_X2"/>
    <property type="match status" value="1"/>
</dbReference>
<feature type="coiled-coil region" evidence="9">
    <location>
        <begin position="2713"/>
        <end position="2740"/>
    </location>
</feature>
<feature type="coiled-coil region" evidence="9">
    <location>
        <begin position="2781"/>
        <end position="2879"/>
    </location>
</feature>
<dbReference type="Pfam" id="PF18657">
    <property type="entry name" value="YDG"/>
    <property type="match status" value="5"/>
</dbReference>
<evidence type="ECO:0000256" key="3">
    <source>
        <dbReference type="ARBA" id="ARBA00022525"/>
    </source>
</evidence>
<feature type="compositionally biased region" description="Low complexity" evidence="10">
    <location>
        <begin position="2935"/>
        <end position="2952"/>
    </location>
</feature>
<evidence type="ECO:0000256" key="5">
    <source>
        <dbReference type="ARBA" id="ARBA00023001"/>
    </source>
</evidence>
<keyword evidence="9" id="KW-0175">Coiled coil</keyword>
<evidence type="ECO:0000259" key="13">
    <source>
        <dbReference type="PROSITE" id="PS50847"/>
    </source>
</evidence>
<evidence type="ECO:0000256" key="12">
    <source>
        <dbReference type="SAM" id="SignalP"/>
    </source>
</evidence>
<evidence type="ECO:0000256" key="7">
    <source>
        <dbReference type="ARBA" id="ARBA00023277"/>
    </source>
</evidence>
<keyword evidence="7" id="KW-0119">Carbohydrate metabolism</keyword>
<dbReference type="InterPro" id="IPR013783">
    <property type="entry name" value="Ig-like_fold"/>
</dbReference>
<evidence type="ECO:0000256" key="11">
    <source>
        <dbReference type="SAM" id="Phobius"/>
    </source>
</evidence>
<evidence type="ECO:0000256" key="2">
    <source>
        <dbReference type="ARBA" id="ARBA00022512"/>
    </source>
</evidence>
<dbReference type="GO" id="GO:0030245">
    <property type="term" value="P:cellulose catabolic process"/>
    <property type="evidence" value="ECO:0007669"/>
    <property type="project" value="UniProtKB-KW"/>
</dbReference>
<keyword evidence="11" id="KW-0812">Transmembrane</keyword>
<dbReference type="InterPro" id="IPR042229">
    <property type="entry name" value="Listeria/Bacterioides_rpt_sf"/>
</dbReference>
<protein>
    <recommendedName>
        <fullName evidence="13">Gram-positive cocci surface proteins LPxTG domain-containing protein</fullName>
    </recommendedName>
</protein>
<feature type="transmembrane region" description="Helical" evidence="11">
    <location>
        <begin position="2958"/>
        <end position="2978"/>
    </location>
</feature>
<keyword evidence="6" id="KW-0572">Peptidoglycan-anchor</keyword>
<sequence>MNTKMTLGKRILSVFLTVIMVFSMVPLPVVAAEADGAVNLKVSELSKEENYETLYSYYYDAVTGKRSFSQNDSIEFDGLDRTDTSASAKVYFEGKGIEIADNSTDYKAIPSEGEWLISNVSQASNSGEIRFVHRYVEPKVYVVEDSSNIAGLTVGEADSTGMAPATFFKDDELANFYSGLDIKVRKTVDKLENGSFRISITGKDGTDYTDYFEYYDSIRCNVFWQQGKWINAYDSCLGPIPDEEVAIFIKPNYDLLRVKASVAGDKGGSISPADAYYLAHSTQPKTYTVTPEAGYEVEKIEAVSADGDPVAVDFDASTGKFQIYPSYLRGMDAERSIAEIKVYFSTKHDDTHCLCGGTAYDGHDTHEEIEWKQWTATDALPTAAGNYYLKNDVTLSADAITLPDGVNICLNGKSINGADSGTEIHAGGRFGITDCGAAGSIGNLTLTGDNAKVTMYNGKIAENTVLSVAGGTVFTMTGNAQNDGVLRIDSNADFTMSGNANGGHVSVGQSGQDARFHLSGSSSIGELDGGGNAIGLTMEDNAETGSVENITFTKLSLSGKASINGEIMMKNKNRQDNSAKFVMKDDSVISGKLLCADDSVSFEMQDNARIDGAMDVGKSKVFGTITCTGEIGGGVFDENGTVINNGSIIGGIFYGTVTGTGTISDSATVDVVIDTNGGSTVDTQKVLRGQKAEIPTGCKKDGYAFQGWYKGEEDYDFDTPVLEGFTLTAQWTANSYTVNFDSDGGSAVESKTVTWEDKVLDGIAEPTKDGGYAFNGWKCGESSVTADTTYADLAADDTVESITLTAQWVDSEKPTGEITIGEKKWNSFSDTTIFSLFFNEAQKVTITADDNSGETVKIEYLPANAGMTEAELAAVAFTEYDGTFDIDTDNKYVIYVRLTDEAGNVTYLSTDGFVIDTTPPVIEGYENGQRVQVCGRKALKFIDENFESANVTHSGYMYSVWSNTCNLDSAYNEQWHTVEVCDKAGNTTTVYFYVHKEHSFNEETGICENCGYQATVLIKYVDKNNEEKFVSGDSYEEAMDKASPLVTADPDKQYNLKLYGDAEKSDSWSACGSGKWTFDLNGHAIINPPNADWNSAKYEISYGADITIVGEGTMNVYFLLSSGALTVDGACKFPRFEQHGGTLTVNNGSFDSFTITDYKWALPDPRVTYLCGGSYGSIKVEIEGLTCADLLGEGYRFDGISYEEAKQNSMTNVRVVPCDHANIDSDHICTGCGMKILFVVKANGTEKQFDNFANAVSYAEENNGCVLRMYDDVTEKSTISAGSFSIDMNGHTINGLNVAKSANLDISNGTVTGPVIVAKAAEFNASALIFKGIVNSNGNNSKLLYCTFEQALNARGSHTVINYCTLNGALNVSGDDVVVNGGSISDKITVNNGGVLELVGNGGQYGEALVKSGGTMKVHTGSTFNDQIMAEADSTLTLYGGNFSKITVAGRALMDCLADGKAFEDNGNGQIIDGRVGIAGNVKVVSHTHSCVWNTNTHEKLCGCGYVEATDIEEPVFSGIEPNGVYYGPTEFTVTDASEFTVTLDGEEITLENGTYTIAPDNAKHTVTATDIAGNTISFDFSVYKNYNVTLPKGEGYIVTGETTVGHNNYYTFIVQIARGYSRTENFRVLANGVELESTNDIYVIRDKDVTGDITITVEGVADITPPETAISIRTHTFKSFLNNITFGLFFKETQTVYVAVNDRGSGIDKVAYLLSETAFTDKNVITGNWNELTLDENGEGTSFDIEPNRKAYVYVRATDKSGNVTIVNSSGVVVYTDAKAVTETAEFTRLDKKDVTFDVKLNGNTVAALYNGDTPIDSADYTVSEDGRITLKKSYVSTLAAGEYTIRVQYHPMGESYEDGDEPAMTSVKLTVKKRTPELNLEPNTQKTYDGEPIDPYLIDWTLYGDGARTWEYKPVYADDEAYTTDAPKNVGVYNVRLTTAETDNYEKGTATVQFVIVPREAGIEAVTVSDKIYDGTADAEITSNGSITNLVNGDDVTVVAGKANFSDKNVGTDKTVAFSGFALDGDDAANYRLAGQPASVTADISVKEITINGTAVKNSRVYDGTTDAEITDAGTPSENYDGENLTIAAGNASYENKNVGTGKKVTFSRFALAGDAAANYRLIAQPTDVTADITVKKITIDDATVETSKVYDGTTDAKLTGVGTPSVNYDGENLTVAAGKVAYDNKNVGTGKNVTFTGFALTGSAASNYQLTAQPAGVTADITAKELKIVGTTVEKSKIYDGNTDAKVTAAGAFDGLVDGDDVAIVTGRAAYDDKNVGNGKKVVFYDFALSGDDAANYVLAAQPAGTTAGITPKELTVENLKVRDKQYDGKNTAEIDGTPVLAGVVDGDVVKLVNGVPTFERVTIGKNIPVSFTAFTLSGDNVIVGNYTLTQPGGITANIVAYAATGEEYEVNSNDWIHTSFVVSAKEGYKLSLTDTADGEWLDTLTATDETGNGRLTFYVKNVATGVISEAVTENYRIDKTAPTGEVRLNERTAFQEFLNKITFGLFFKDDVRVKLTADDEASGVKSVHYFKSDKILTDEEVRAITDWTENSGFDIAAKDRDQFVIYVRIEDNAGNVTYIGSDGATFDTTAPQIVGVDNGKTYYVTKKVAIDDENFESVTLNGEPVENGFLLTGDKEETYVIRTVDKAGNVTEYTVYMKPISSITDAISMTVDDVKSSDTDTISSVERQINDISAAFVDSESTEEEWKKLTEAAAKCRDLSKRIADIADEINRLTDAVNGYDIDKVTSDDKDEMEKLIADIDTLLNGDNLTDTERTALETLKNTAQALLDRITAAKDAAESDEIQAVDGITKDNVKREDKEALEKAKKALEDALRDFDGNYTEKEKKDLETKLDTVKEALSAIDNVEKVLDEINRLPSVDNVGTGDKSEVERVKTLIDGLTENEKTMVGKEAMGKVDALEAKIKKLAEEANSKTNATTSTTTNTTKPKTGDTNNFALWIALLFIGGGTAIGTTVVSRKKKHNR</sequence>
<keyword evidence="11" id="KW-1133">Transmembrane helix</keyword>
<keyword evidence="8" id="KW-0624">Polysaccharide degradation</keyword>
<evidence type="ECO:0000256" key="1">
    <source>
        <dbReference type="ARBA" id="ARBA00004196"/>
    </source>
</evidence>
<dbReference type="PROSITE" id="PS50847">
    <property type="entry name" value="GRAM_POS_ANCHORING"/>
    <property type="match status" value="1"/>
</dbReference>
<evidence type="ECO:0000313" key="15">
    <source>
        <dbReference type="Proteomes" id="UP000290106"/>
    </source>
</evidence>
<dbReference type="Gene3D" id="2.60.40.10">
    <property type="entry name" value="Immunoglobulins"/>
    <property type="match status" value="1"/>
</dbReference>
<dbReference type="InterPro" id="IPR013378">
    <property type="entry name" value="InlB-like_B-rpt"/>
</dbReference>
<dbReference type="InterPro" id="IPR005102">
    <property type="entry name" value="Carbo-bd_X2"/>
</dbReference>
<name>A0A4Q1RJ81_9FIRM</name>
<feature type="domain" description="Gram-positive cocci surface proteins LPxTG" evidence="13">
    <location>
        <begin position="2949"/>
        <end position="2986"/>
    </location>
</feature>
<keyword evidence="11" id="KW-0472">Membrane</keyword>
<evidence type="ECO:0000256" key="10">
    <source>
        <dbReference type="SAM" id="MobiDB-lite"/>
    </source>
</evidence>
<evidence type="ECO:0000256" key="6">
    <source>
        <dbReference type="ARBA" id="ARBA00023088"/>
    </source>
</evidence>
<dbReference type="SUPFAM" id="SSF81296">
    <property type="entry name" value="E set domains"/>
    <property type="match status" value="1"/>
</dbReference>
<organism evidence="14 15">
    <name type="scientific">Blautia faecicola</name>
    <dbReference type="NCBI Taxonomy" id="2509240"/>
    <lineage>
        <taxon>Bacteria</taxon>
        <taxon>Bacillati</taxon>
        <taxon>Bacillota</taxon>
        <taxon>Clostridia</taxon>
        <taxon>Lachnospirales</taxon>
        <taxon>Lachnospiraceae</taxon>
        <taxon>Blautia</taxon>
    </lineage>
</organism>
<dbReference type="OrthoDB" id="1524817at2"/>
<dbReference type="InterPro" id="IPR041248">
    <property type="entry name" value="YDG"/>
</dbReference>
<feature type="signal peptide" evidence="12">
    <location>
        <begin position="1"/>
        <end position="31"/>
    </location>
</feature>
<reference evidence="14 15" key="1">
    <citation type="submission" date="2019-01" db="EMBL/GenBank/DDBJ databases">
        <title>Blautia sp. nov. KGMB01111 isolated human feces.</title>
        <authorList>
            <person name="Park J.-E."/>
            <person name="Kim J.-S."/>
            <person name="Park S.-H."/>
        </authorList>
    </citation>
    <scope>NUCLEOTIDE SEQUENCE [LARGE SCALE GENOMIC DNA]</scope>
    <source>
        <strain evidence="14 15">KGMB01111</strain>
    </source>
</reference>
<accession>A0A4Q1RJ81</accession>
<dbReference type="GO" id="GO:0030313">
    <property type="term" value="C:cell envelope"/>
    <property type="evidence" value="ECO:0007669"/>
    <property type="project" value="UniProtKB-SubCell"/>
</dbReference>
<dbReference type="Pfam" id="PF09479">
    <property type="entry name" value="Flg_new"/>
    <property type="match status" value="2"/>
</dbReference>
<comment type="caution">
    <text evidence="14">The sequence shown here is derived from an EMBL/GenBank/DDBJ whole genome shotgun (WGS) entry which is preliminary data.</text>
</comment>
<comment type="subcellular location">
    <subcellularLocation>
        <location evidence="1">Cell envelope</location>
    </subcellularLocation>
</comment>
<dbReference type="Gene3D" id="2.60.40.4270">
    <property type="entry name" value="Listeria-Bacteroides repeat domain"/>
    <property type="match status" value="2"/>
</dbReference>
<evidence type="ECO:0000256" key="4">
    <source>
        <dbReference type="ARBA" id="ARBA00022729"/>
    </source>
</evidence>
<keyword evidence="2" id="KW-0134">Cell wall</keyword>
<keyword evidence="3" id="KW-0964">Secreted</keyword>
<keyword evidence="5" id="KW-0136">Cellulose degradation</keyword>
<dbReference type="InterPro" id="IPR014756">
    <property type="entry name" value="Ig_E-set"/>
</dbReference>
<keyword evidence="4 12" id="KW-0732">Signal</keyword>
<dbReference type="RefSeq" id="WP_129258158.1">
    <property type="nucleotide sequence ID" value="NZ_SDKC01000001.1"/>
</dbReference>
<evidence type="ECO:0000313" key="14">
    <source>
        <dbReference type="EMBL" id="RXS75739.1"/>
    </source>
</evidence>